<keyword evidence="1" id="KW-0812">Transmembrane</keyword>
<dbReference type="Proteomes" id="UP000242414">
    <property type="component" value="Unassembled WGS sequence"/>
</dbReference>
<organism evidence="2">
    <name type="scientific">Rhizopus microsporus var. microsporus</name>
    <dbReference type="NCBI Taxonomy" id="86635"/>
    <lineage>
        <taxon>Eukaryota</taxon>
        <taxon>Fungi</taxon>
        <taxon>Fungi incertae sedis</taxon>
        <taxon>Mucoromycota</taxon>
        <taxon>Mucoromycotina</taxon>
        <taxon>Mucoromycetes</taxon>
        <taxon>Mucorales</taxon>
        <taxon>Mucorineae</taxon>
        <taxon>Rhizopodaceae</taxon>
        <taxon>Rhizopus</taxon>
    </lineage>
</organism>
<keyword evidence="1" id="KW-0472">Membrane</keyword>
<reference evidence="2" key="1">
    <citation type="journal article" date="2016" name="Proc. Natl. Acad. Sci. U.S.A.">
        <title>Lipid metabolic changes in an early divergent fungus govern the establishment of a mutualistic symbiosis with endobacteria.</title>
        <authorList>
            <person name="Lastovetsky O.A."/>
            <person name="Gaspar M.L."/>
            <person name="Mondo S.J."/>
            <person name="LaButti K.M."/>
            <person name="Sandor L."/>
            <person name="Grigoriev I.V."/>
            <person name="Henry S.A."/>
            <person name="Pawlowska T.E."/>
        </authorList>
    </citation>
    <scope>NUCLEOTIDE SEQUENCE [LARGE SCALE GENOMIC DNA]</scope>
    <source>
        <strain evidence="2">ATCC 52814</strain>
    </source>
</reference>
<name>A0A1X0R1W9_RHIZD</name>
<sequence length="53" mass="5936">MEPYFIPVTVVGSIAVLLFICALLLFYRVLTGRTRMVITHSPRGDSTVVRVQV</sequence>
<feature type="transmembrane region" description="Helical" evidence="1">
    <location>
        <begin position="6"/>
        <end position="27"/>
    </location>
</feature>
<proteinExistence type="predicted"/>
<keyword evidence="1" id="KW-1133">Transmembrane helix</keyword>
<gene>
    <name evidence="2" type="ORF">BCV72DRAFT_130858</name>
</gene>
<dbReference type="AlphaFoldDB" id="A0A1X0R1W9"/>
<accession>A0A1X0R1W9</accession>
<dbReference type="EMBL" id="KV921932">
    <property type="protein sequence ID" value="ORE05976.1"/>
    <property type="molecule type" value="Genomic_DNA"/>
</dbReference>
<evidence type="ECO:0000313" key="2">
    <source>
        <dbReference type="EMBL" id="ORE05976.1"/>
    </source>
</evidence>
<protein>
    <submittedName>
        <fullName evidence="2">Uncharacterized protein</fullName>
    </submittedName>
</protein>
<dbReference type="VEuPathDB" id="FungiDB:BCV72DRAFT_130858"/>
<evidence type="ECO:0000256" key="1">
    <source>
        <dbReference type="SAM" id="Phobius"/>
    </source>
</evidence>